<dbReference type="InterPro" id="IPR029063">
    <property type="entry name" value="SAM-dependent_MTases_sf"/>
</dbReference>
<dbReference type="Gene3D" id="1.10.8.10">
    <property type="entry name" value="DNA helicase RuvA subunit, C-terminal domain"/>
    <property type="match status" value="1"/>
</dbReference>
<dbReference type="InterPro" id="IPR040758">
    <property type="entry name" value="PrmC_N"/>
</dbReference>
<evidence type="ECO:0000259" key="6">
    <source>
        <dbReference type="Pfam" id="PF05175"/>
    </source>
</evidence>
<dbReference type="Pfam" id="PF05175">
    <property type="entry name" value="MTS"/>
    <property type="match status" value="1"/>
</dbReference>
<organism evidence="8 9">
    <name type="scientific">Fervidicella metallireducens AeB</name>
    <dbReference type="NCBI Taxonomy" id="1403537"/>
    <lineage>
        <taxon>Bacteria</taxon>
        <taxon>Bacillati</taxon>
        <taxon>Bacillota</taxon>
        <taxon>Clostridia</taxon>
        <taxon>Eubacteriales</taxon>
        <taxon>Clostridiaceae</taxon>
        <taxon>Fervidicella</taxon>
    </lineage>
</organism>
<dbReference type="NCBIfam" id="TIGR00536">
    <property type="entry name" value="hemK_fam"/>
    <property type="match status" value="1"/>
</dbReference>
<dbReference type="Pfam" id="PF17827">
    <property type="entry name" value="PrmC_N"/>
    <property type="match status" value="1"/>
</dbReference>
<evidence type="ECO:0000256" key="3">
    <source>
        <dbReference type="ARBA" id="ARBA00022691"/>
    </source>
</evidence>
<dbReference type="SUPFAM" id="SSF53335">
    <property type="entry name" value="S-adenosyl-L-methionine-dependent methyltransferases"/>
    <property type="match status" value="1"/>
</dbReference>
<dbReference type="RefSeq" id="WP_035377180.1">
    <property type="nucleotide sequence ID" value="NZ_AZQP01000001.1"/>
</dbReference>
<evidence type="ECO:0000256" key="4">
    <source>
        <dbReference type="ARBA" id="ARBA00048391"/>
    </source>
</evidence>
<comment type="similarity">
    <text evidence="5">Belongs to the protein N5-glutamine methyltransferase family. PrmC subfamily.</text>
</comment>
<dbReference type="PROSITE" id="PS00092">
    <property type="entry name" value="N6_MTASE"/>
    <property type="match status" value="1"/>
</dbReference>
<dbReference type="PANTHER" id="PTHR18895">
    <property type="entry name" value="HEMK METHYLTRANSFERASE"/>
    <property type="match status" value="1"/>
</dbReference>
<feature type="binding site" evidence="5">
    <location>
        <position position="141"/>
    </location>
    <ligand>
        <name>S-adenosyl-L-methionine</name>
        <dbReference type="ChEBI" id="CHEBI:59789"/>
    </ligand>
</feature>
<dbReference type="NCBIfam" id="TIGR03534">
    <property type="entry name" value="RF_mod_PrmC"/>
    <property type="match status" value="1"/>
</dbReference>
<gene>
    <name evidence="5" type="primary">prmC</name>
    <name evidence="8" type="ORF">Q428_00535</name>
</gene>
<dbReference type="GO" id="GO:0003676">
    <property type="term" value="F:nucleic acid binding"/>
    <property type="evidence" value="ECO:0007669"/>
    <property type="project" value="InterPro"/>
</dbReference>
<evidence type="ECO:0000256" key="1">
    <source>
        <dbReference type="ARBA" id="ARBA00022603"/>
    </source>
</evidence>
<feature type="binding site" evidence="5">
    <location>
        <position position="187"/>
    </location>
    <ligand>
        <name>S-adenosyl-L-methionine</name>
        <dbReference type="ChEBI" id="CHEBI:59789"/>
    </ligand>
</feature>
<evidence type="ECO:0000313" key="8">
    <source>
        <dbReference type="EMBL" id="EYE89812.1"/>
    </source>
</evidence>
<dbReference type="InterPro" id="IPR004556">
    <property type="entry name" value="HemK-like"/>
</dbReference>
<dbReference type="InterPro" id="IPR007848">
    <property type="entry name" value="Small_mtfrase_dom"/>
</dbReference>
<keyword evidence="3 5" id="KW-0949">S-adenosyl-L-methionine</keyword>
<feature type="binding site" evidence="5">
    <location>
        <begin position="187"/>
        <end position="190"/>
    </location>
    <ligand>
        <name>substrate</name>
    </ligand>
</feature>
<feature type="binding site" evidence="5">
    <location>
        <begin position="118"/>
        <end position="122"/>
    </location>
    <ligand>
        <name>S-adenosyl-L-methionine</name>
        <dbReference type="ChEBI" id="CHEBI:59789"/>
    </ligand>
</feature>
<comment type="catalytic activity">
    <reaction evidence="4 5">
        <text>L-glutaminyl-[peptide chain release factor] + S-adenosyl-L-methionine = N(5)-methyl-L-glutaminyl-[peptide chain release factor] + S-adenosyl-L-homocysteine + H(+)</text>
        <dbReference type="Rhea" id="RHEA:42896"/>
        <dbReference type="Rhea" id="RHEA-COMP:10271"/>
        <dbReference type="Rhea" id="RHEA-COMP:10272"/>
        <dbReference type="ChEBI" id="CHEBI:15378"/>
        <dbReference type="ChEBI" id="CHEBI:30011"/>
        <dbReference type="ChEBI" id="CHEBI:57856"/>
        <dbReference type="ChEBI" id="CHEBI:59789"/>
        <dbReference type="ChEBI" id="CHEBI:61891"/>
        <dbReference type="EC" id="2.1.1.297"/>
    </reaction>
</comment>
<evidence type="ECO:0000256" key="5">
    <source>
        <dbReference type="HAMAP-Rule" id="MF_02126"/>
    </source>
</evidence>
<dbReference type="InterPro" id="IPR019874">
    <property type="entry name" value="RF_methyltr_PrmC"/>
</dbReference>
<keyword evidence="9" id="KW-1185">Reference proteome</keyword>
<evidence type="ECO:0000256" key="2">
    <source>
        <dbReference type="ARBA" id="ARBA00022679"/>
    </source>
</evidence>
<dbReference type="STRING" id="1403537.Q428_00535"/>
<evidence type="ECO:0000259" key="7">
    <source>
        <dbReference type="Pfam" id="PF17827"/>
    </source>
</evidence>
<protein>
    <recommendedName>
        <fullName evidence="5">Release factor glutamine methyltransferase</fullName>
        <shortName evidence="5">RF MTase</shortName>
        <ecNumber evidence="5">2.1.1.297</ecNumber>
    </recommendedName>
    <alternativeName>
        <fullName evidence="5">N5-glutamine methyltransferase PrmC</fullName>
    </alternativeName>
    <alternativeName>
        <fullName evidence="5">Protein-(glutamine-N5) MTase PrmC</fullName>
    </alternativeName>
    <alternativeName>
        <fullName evidence="5">Protein-glutamine N-methyltransferase PrmC</fullName>
    </alternativeName>
</protein>
<dbReference type="InterPro" id="IPR050320">
    <property type="entry name" value="N5-glutamine_MTase"/>
</dbReference>
<dbReference type="EMBL" id="AZQP01000001">
    <property type="protein sequence ID" value="EYE89812.1"/>
    <property type="molecule type" value="Genomic_DNA"/>
</dbReference>
<dbReference type="EC" id="2.1.1.297" evidence="5"/>
<dbReference type="GO" id="GO:0102559">
    <property type="term" value="F:peptide chain release factor N(5)-glutamine methyltransferase activity"/>
    <property type="evidence" value="ECO:0007669"/>
    <property type="project" value="UniProtKB-EC"/>
</dbReference>
<accession>A0A017RYQ4</accession>
<comment type="function">
    <text evidence="5">Methylates the class 1 translation termination release factors RF1/PrfA and RF2/PrfB on the glutamine residue of the universally conserved GGQ motif.</text>
</comment>
<comment type="caution">
    <text evidence="5">Lacks conserved residue(s) required for the propagation of feature annotation.</text>
</comment>
<evidence type="ECO:0000313" key="9">
    <source>
        <dbReference type="Proteomes" id="UP000019681"/>
    </source>
</evidence>
<dbReference type="Gene3D" id="3.40.50.150">
    <property type="entry name" value="Vaccinia Virus protein VP39"/>
    <property type="match status" value="1"/>
</dbReference>
<name>A0A017RYQ4_9CLOT</name>
<dbReference type="PANTHER" id="PTHR18895:SF74">
    <property type="entry name" value="MTRF1L RELEASE FACTOR GLUTAMINE METHYLTRANSFERASE"/>
    <property type="match status" value="1"/>
</dbReference>
<keyword evidence="2 5" id="KW-0808">Transferase</keyword>
<dbReference type="AlphaFoldDB" id="A0A017RYQ4"/>
<dbReference type="OrthoDB" id="9800643at2"/>
<dbReference type="InterPro" id="IPR002052">
    <property type="entry name" value="DNA_methylase_N6_adenine_CS"/>
</dbReference>
<reference evidence="8 9" key="1">
    <citation type="journal article" date="2014" name="Genome Announc.">
        <title>Draft Genome Sequence of Fervidicella metallireducens Strain AeBT, an Iron-Reducing Thermoanaerobe from the Great Artesian Basin.</title>
        <authorList>
            <person name="Patel B.K."/>
        </authorList>
    </citation>
    <scope>NUCLEOTIDE SEQUENCE [LARGE SCALE GENOMIC DNA]</scope>
    <source>
        <strain evidence="8 9">AeB</strain>
    </source>
</reference>
<dbReference type="CDD" id="cd02440">
    <property type="entry name" value="AdoMet_MTases"/>
    <property type="match status" value="1"/>
</dbReference>
<feature type="domain" description="Release factor glutamine methyltransferase N-terminal" evidence="7">
    <location>
        <begin position="5"/>
        <end position="73"/>
    </location>
</feature>
<dbReference type="Proteomes" id="UP000019681">
    <property type="component" value="Unassembled WGS sequence"/>
</dbReference>
<dbReference type="GO" id="GO:0032259">
    <property type="term" value="P:methylation"/>
    <property type="evidence" value="ECO:0007669"/>
    <property type="project" value="UniProtKB-KW"/>
</dbReference>
<comment type="caution">
    <text evidence="8">The sequence shown here is derived from an EMBL/GenBank/DDBJ whole genome shotgun (WGS) entry which is preliminary data.</text>
</comment>
<dbReference type="HAMAP" id="MF_02126">
    <property type="entry name" value="RF_methyltr_PrmC"/>
    <property type="match status" value="1"/>
</dbReference>
<sequence length="281" mass="32037">MKIFEAIKEAVNILKDTETPQLDAEVLLCFLLKRERIYLYLNRIEELDVDIVDKYFKLVDRRKRGEPTQYITGHQEFMSLDFYVEPGVLIPRGDTEILVEEVLKKIESLKKPVVADVGCGSGAISVSIAKYKDDAVVYALDVMPIPLEITKINAEINGVNDRVIVLKSDKLAALEEKIEEIDVIVSNPPYIREDVIKTLMTEVRDYEPYTALSGGEDGLYFYRKITKQAARLLKNGGLLAYEIGHDQREDVTSILVENGFENIEFFKDYAGHDRVVLGWKK</sequence>
<feature type="domain" description="Methyltransferase small" evidence="6">
    <location>
        <begin position="95"/>
        <end position="195"/>
    </location>
</feature>
<proteinExistence type="inferred from homology"/>
<keyword evidence="1 5" id="KW-0489">Methyltransferase</keyword>